<dbReference type="Proteomes" id="UP001434883">
    <property type="component" value="Unassembled WGS sequence"/>
</dbReference>
<name>A0ABV0RIN9_9TELE</name>
<dbReference type="EMBL" id="JAHRIN010047404">
    <property type="protein sequence ID" value="MEQ2208039.1"/>
    <property type="molecule type" value="Genomic_DNA"/>
</dbReference>
<evidence type="ECO:0000313" key="2">
    <source>
        <dbReference type="Proteomes" id="UP001434883"/>
    </source>
</evidence>
<comment type="caution">
    <text evidence="1">The sequence shown here is derived from an EMBL/GenBank/DDBJ whole genome shotgun (WGS) entry which is preliminary data.</text>
</comment>
<accession>A0ABV0RIN9</accession>
<keyword evidence="2" id="KW-1185">Reference proteome</keyword>
<sequence>MTSFLCPTPRLKLLPRILLPEPALTALTPFLSLGHCDLPFDWINKPKKSVWRIPAVALPRQKFSFLIPFTDSEKRFLCCRWWFPDDRYPELFNKSFESDLLYPAEIPGPPNLPLQTCILEYDSSPGMTAEFPCPTIFHNLL</sequence>
<protein>
    <submittedName>
        <fullName evidence="1">Uncharacterized protein</fullName>
    </submittedName>
</protein>
<evidence type="ECO:0000313" key="1">
    <source>
        <dbReference type="EMBL" id="MEQ2208039.1"/>
    </source>
</evidence>
<gene>
    <name evidence="1" type="ORF">XENOCAPTIV_023588</name>
</gene>
<reference evidence="1 2" key="1">
    <citation type="submission" date="2021-06" db="EMBL/GenBank/DDBJ databases">
        <authorList>
            <person name="Palmer J.M."/>
        </authorList>
    </citation>
    <scope>NUCLEOTIDE SEQUENCE [LARGE SCALE GENOMIC DNA]</scope>
    <source>
        <strain evidence="1 2">XC_2019</strain>
        <tissue evidence="1">Muscle</tissue>
    </source>
</reference>
<organism evidence="1 2">
    <name type="scientific">Xenoophorus captivus</name>
    <dbReference type="NCBI Taxonomy" id="1517983"/>
    <lineage>
        <taxon>Eukaryota</taxon>
        <taxon>Metazoa</taxon>
        <taxon>Chordata</taxon>
        <taxon>Craniata</taxon>
        <taxon>Vertebrata</taxon>
        <taxon>Euteleostomi</taxon>
        <taxon>Actinopterygii</taxon>
        <taxon>Neopterygii</taxon>
        <taxon>Teleostei</taxon>
        <taxon>Neoteleostei</taxon>
        <taxon>Acanthomorphata</taxon>
        <taxon>Ovalentaria</taxon>
        <taxon>Atherinomorphae</taxon>
        <taxon>Cyprinodontiformes</taxon>
        <taxon>Goodeidae</taxon>
        <taxon>Xenoophorus</taxon>
    </lineage>
</organism>
<proteinExistence type="predicted"/>